<dbReference type="SMART" id="SM00993">
    <property type="entry name" value="YL1_C"/>
    <property type="match status" value="1"/>
</dbReference>
<dbReference type="Proteomes" id="UP001476247">
    <property type="component" value="Unassembled WGS sequence"/>
</dbReference>
<comment type="caution">
    <text evidence="4">The sequence shown here is derived from an EMBL/GenBank/DDBJ whole genome shotgun (WGS) entry which is preliminary data.</text>
</comment>
<gene>
    <name evidence="4" type="ORF">HPULCUR_002144</name>
</gene>
<evidence type="ECO:0000313" key="4">
    <source>
        <dbReference type="EMBL" id="GAA5796769.1"/>
    </source>
</evidence>
<name>A0ABP9XPQ8_9FUNG</name>
<dbReference type="InterPro" id="IPR046757">
    <property type="entry name" value="YL1_N"/>
</dbReference>
<organism evidence="4 5">
    <name type="scientific">Helicostylum pulchrum</name>
    <dbReference type="NCBI Taxonomy" id="562976"/>
    <lineage>
        <taxon>Eukaryota</taxon>
        <taxon>Fungi</taxon>
        <taxon>Fungi incertae sedis</taxon>
        <taxon>Mucoromycota</taxon>
        <taxon>Mucoromycotina</taxon>
        <taxon>Mucoromycetes</taxon>
        <taxon>Mucorales</taxon>
        <taxon>Mucorineae</taxon>
        <taxon>Mucoraceae</taxon>
        <taxon>Helicostylum</taxon>
    </lineage>
</organism>
<dbReference type="EMBL" id="BAABUJ010000006">
    <property type="protein sequence ID" value="GAA5796769.1"/>
    <property type="molecule type" value="Genomic_DNA"/>
</dbReference>
<feature type="compositionally biased region" description="Acidic residues" evidence="2">
    <location>
        <begin position="16"/>
        <end position="25"/>
    </location>
</feature>
<feature type="domain" description="Vps72/YL1 C-terminal" evidence="3">
    <location>
        <begin position="306"/>
        <end position="335"/>
    </location>
</feature>
<feature type="compositionally biased region" description="Acidic residues" evidence="2">
    <location>
        <begin position="32"/>
        <end position="50"/>
    </location>
</feature>
<evidence type="ECO:0000259" key="3">
    <source>
        <dbReference type="SMART" id="SM00993"/>
    </source>
</evidence>
<keyword evidence="5" id="KW-1185">Reference proteome</keyword>
<feature type="region of interest" description="Disordered" evidence="2">
    <location>
        <begin position="16"/>
        <end position="122"/>
    </location>
</feature>
<accession>A0ABP9XPQ8</accession>
<evidence type="ECO:0000256" key="2">
    <source>
        <dbReference type="SAM" id="MobiDB-lite"/>
    </source>
</evidence>
<sequence length="370" mass="42793">MRALLDQEMDMEELFEYNESEDDEEFSSKVIEEEEEDKVDSDFDLDSSEGEQEHIEEGKALDKQLEKSEKRSRRTAFNPPPAAAAAATTIKKPAQRKKKAHLPKIDDLDEDRITRHSSRKNTMLNRIQVEGQIREQNMRKASQLKRDRPIVNKLTQEELLLEAKITEERNKNSLLEWQQKEEERKENSKKKDKKSISGPFVRYYSFADGKSLDRPKMRQMVLVTADPEGNNESESITDKSVVDWQIKKDMDDSDLMGRNLITFVDPNTSPDLEHFLDKPGEDLDRVDLINQLSNWLEKYPKPNKPILCPITGEIAKYRDPHTGVPFANLQAYQIMKACLHHEKNWSFPSSLYLGNLPSAEGVPKGWNSFN</sequence>
<feature type="compositionally biased region" description="Basic and acidic residues" evidence="2">
    <location>
        <begin position="103"/>
        <end position="114"/>
    </location>
</feature>
<protein>
    <recommendedName>
        <fullName evidence="3">Vps72/YL1 C-terminal domain-containing protein</fullName>
    </recommendedName>
</protein>
<comment type="similarity">
    <text evidence="1">Belongs to the VPS72/YL1 family.</text>
</comment>
<feature type="compositionally biased region" description="Low complexity" evidence="2">
    <location>
        <begin position="83"/>
        <end position="92"/>
    </location>
</feature>
<feature type="compositionally biased region" description="Basic residues" evidence="2">
    <location>
        <begin position="93"/>
        <end position="102"/>
    </location>
</feature>
<dbReference type="Pfam" id="PF05764">
    <property type="entry name" value="YL1"/>
    <property type="match status" value="1"/>
</dbReference>
<evidence type="ECO:0000256" key="1">
    <source>
        <dbReference type="ARBA" id="ARBA00006832"/>
    </source>
</evidence>
<feature type="compositionally biased region" description="Basic and acidic residues" evidence="2">
    <location>
        <begin position="51"/>
        <end position="69"/>
    </location>
</feature>
<dbReference type="Pfam" id="PF08265">
    <property type="entry name" value="YL1_C"/>
    <property type="match status" value="1"/>
</dbReference>
<dbReference type="InterPro" id="IPR013272">
    <property type="entry name" value="Vps72/YL1_C"/>
</dbReference>
<dbReference type="PANTHER" id="PTHR13275:SF4">
    <property type="entry name" value="VACUOLAR PROTEIN SORTING-ASSOCIATED PROTEIN 72 HOMOLOG"/>
    <property type="match status" value="1"/>
</dbReference>
<evidence type="ECO:0000313" key="5">
    <source>
        <dbReference type="Proteomes" id="UP001476247"/>
    </source>
</evidence>
<reference evidence="4 5" key="1">
    <citation type="submission" date="2024-04" db="EMBL/GenBank/DDBJ databases">
        <title>genome sequences of Mucor flavus KT1a and Helicostylum pulchrum KT1b strains isolation_sourced from the surface of a dry-aged beef.</title>
        <authorList>
            <person name="Toyotome T."/>
            <person name="Hosono M."/>
            <person name="Torimaru M."/>
            <person name="Fukuda K."/>
            <person name="Mikami N."/>
        </authorList>
    </citation>
    <scope>NUCLEOTIDE SEQUENCE [LARGE SCALE GENOMIC DNA]</scope>
    <source>
        <strain evidence="4 5">KT1b</strain>
    </source>
</reference>
<dbReference type="PANTHER" id="PTHR13275">
    <property type="entry name" value="YL-1 PROTEIN TRANSCRIPTION FACTOR-LIKE 1"/>
    <property type="match status" value="1"/>
</dbReference>
<proteinExistence type="inferred from homology"/>